<dbReference type="Gene3D" id="3.40.50.1820">
    <property type="entry name" value="alpha/beta hydrolase"/>
    <property type="match status" value="1"/>
</dbReference>
<accession>A0A8H5DKW4</accession>
<dbReference type="Pfam" id="PF02129">
    <property type="entry name" value="Peptidase_S15"/>
    <property type="match status" value="1"/>
</dbReference>
<dbReference type="EMBL" id="JAAFOW010004984">
    <property type="protein sequence ID" value="KAF5227388.1"/>
    <property type="molecule type" value="Genomic_DNA"/>
</dbReference>
<dbReference type="SUPFAM" id="SSF53474">
    <property type="entry name" value="alpha/beta-Hydrolases"/>
    <property type="match status" value="1"/>
</dbReference>
<dbReference type="InterPro" id="IPR005674">
    <property type="entry name" value="CocE/Ser_esterase"/>
</dbReference>
<evidence type="ECO:0000313" key="3">
    <source>
        <dbReference type="EMBL" id="KAF5227388.1"/>
    </source>
</evidence>
<evidence type="ECO:0000259" key="2">
    <source>
        <dbReference type="SMART" id="SM00939"/>
    </source>
</evidence>
<proteinExistence type="predicted"/>
<feature type="domain" description="Xaa-Pro dipeptidyl-peptidase C-terminal" evidence="2">
    <location>
        <begin position="327"/>
        <end position="484"/>
    </location>
</feature>
<dbReference type="SUPFAM" id="SSF49785">
    <property type="entry name" value="Galactose-binding domain-like"/>
    <property type="match status" value="1"/>
</dbReference>
<dbReference type="Pfam" id="PF08530">
    <property type="entry name" value="PepX_C"/>
    <property type="match status" value="1"/>
</dbReference>
<dbReference type="SMART" id="SM00939">
    <property type="entry name" value="PepX_C"/>
    <property type="match status" value="1"/>
</dbReference>
<dbReference type="Proteomes" id="UP000558688">
    <property type="component" value="Unassembled WGS sequence"/>
</dbReference>
<reference evidence="3" key="1">
    <citation type="submission" date="2020-02" db="EMBL/GenBank/DDBJ databases">
        <title>Identification and distribution of gene clusters putatively required for synthesis of sphingolipid metabolism inhibitors in phylogenetically diverse species of the filamentous fungus Fusarium.</title>
        <authorList>
            <person name="Kim H.-S."/>
            <person name="Busman M."/>
            <person name="Brown D.W."/>
            <person name="Divon H."/>
            <person name="Uhlig S."/>
            <person name="Proctor R.H."/>
        </authorList>
    </citation>
    <scope>NUCLEOTIDE SEQUENCE [LARGE SCALE GENOMIC DNA]</scope>
    <source>
        <strain evidence="3">NRRL 39464</strain>
    </source>
</reference>
<evidence type="ECO:0000256" key="1">
    <source>
        <dbReference type="ARBA" id="ARBA00022801"/>
    </source>
</evidence>
<dbReference type="AlphaFoldDB" id="A0A8H5DKW4"/>
<dbReference type="PANTHER" id="PTHR43056">
    <property type="entry name" value="PEPTIDASE S9 PROLYL OLIGOPEPTIDASE"/>
    <property type="match status" value="1"/>
</dbReference>
<protein>
    <recommendedName>
        <fullName evidence="2">Xaa-Pro dipeptidyl-peptidase C-terminal domain-containing protein</fullName>
    </recommendedName>
</protein>
<dbReference type="PANTHER" id="PTHR43056:SF10">
    <property type="entry name" value="COCE_NOND FAMILY, PUTATIVE (AFU_ORTHOLOGUE AFUA_7G00600)-RELATED"/>
    <property type="match status" value="1"/>
</dbReference>
<name>A0A8H5DKW4_FUSOX</name>
<dbReference type="InterPro" id="IPR029058">
    <property type="entry name" value="AB_hydrolase_fold"/>
</dbReference>
<feature type="non-terminal residue" evidence="3">
    <location>
        <position position="1"/>
    </location>
</feature>
<dbReference type="Gene3D" id="2.60.120.260">
    <property type="entry name" value="Galactose-binding domain-like"/>
    <property type="match status" value="1"/>
</dbReference>
<dbReference type="InterPro" id="IPR008979">
    <property type="entry name" value="Galactose-bd-like_sf"/>
</dbReference>
<evidence type="ECO:0000313" key="4">
    <source>
        <dbReference type="Proteomes" id="UP000558688"/>
    </source>
</evidence>
<organism evidence="3 4">
    <name type="scientific">Fusarium oxysporum</name>
    <name type="common">Fusarium vascular wilt</name>
    <dbReference type="NCBI Taxonomy" id="5507"/>
    <lineage>
        <taxon>Eukaryota</taxon>
        <taxon>Fungi</taxon>
        <taxon>Dikarya</taxon>
        <taxon>Ascomycota</taxon>
        <taxon>Pezizomycotina</taxon>
        <taxon>Sordariomycetes</taxon>
        <taxon>Hypocreomycetidae</taxon>
        <taxon>Hypocreales</taxon>
        <taxon>Nectriaceae</taxon>
        <taxon>Fusarium</taxon>
        <taxon>Fusarium oxysporum species complex</taxon>
    </lineage>
</organism>
<keyword evidence="1" id="KW-0378">Hydrolase</keyword>
<dbReference type="GO" id="GO:0008239">
    <property type="term" value="F:dipeptidyl-peptidase activity"/>
    <property type="evidence" value="ECO:0007669"/>
    <property type="project" value="InterPro"/>
</dbReference>
<dbReference type="Gene3D" id="1.10.3020.20">
    <property type="match status" value="1"/>
</dbReference>
<comment type="caution">
    <text evidence="3">The sequence shown here is derived from an EMBL/GenBank/DDBJ whole genome shotgun (WGS) entry which is preliminary data.</text>
</comment>
<dbReference type="InterPro" id="IPR050585">
    <property type="entry name" value="Xaa-Pro_dipeptidyl-ppase/CocE"/>
</dbReference>
<gene>
    <name evidence="3" type="ORF">FOXYS1_16092</name>
</gene>
<dbReference type="InterPro" id="IPR013736">
    <property type="entry name" value="Xaa-Pro_dipept_C"/>
</dbReference>
<dbReference type="NCBIfam" id="TIGR00976">
    <property type="entry name" value="CocE_NonD"/>
    <property type="match status" value="1"/>
</dbReference>
<dbReference type="InterPro" id="IPR000383">
    <property type="entry name" value="Xaa-Pro-like_dom"/>
</dbReference>
<sequence length="484" mass="54432">MAPLIIGGLEVPWIDTVRPEDTTNMAPYVKRSHSIKTLPKGWQKAPNTKPLTADLIFEEHSEVKLRDGAIIHVDIFRPVTDKTVPATLSVTPYGKGGHGFYIYDSAPYRVGLKVEESSGLEIFESVDPDDWAVRGYATVHVEVRGTWDSEGDLYIEGTFPGIDIYDVVEDIAARDWCNGSLGMVGNSWLAAAQWSTAIQHPPSLKAIAPWEGFTDFYRDVICRGGVPKNSFSKFIFDQTIRGRQKREDLAEALERWPLMNGYWADKAVDVSDVDIPIYAVASYSSAIHTVGTIRAFNQAKSKNKWLRIHSTQEWYDISVKESNDELQAFFDRYLKGIDNKWENTPNVRVSVLTYGNRSGPQPIRNIQFPSYPSPDTDYRTLFLNKGGLSTSKGVGELSSSYQADTYGSEPVEFTHVFDEPTFLIGYPKVKLWVSSDEHDDLDIYTSLRKVSADGKVLEHVNIPWDRIPEGVNSHEEVPNTNVIK</sequence>